<evidence type="ECO:0000313" key="3">
    <source>
        <dbReference type="Proteomes" id="UP000313312"/>
    </source>
</evidence>
<gene>
    <name evidence="2" type="ORF">DID87_04055</name>
</gene>
<keyword evidence="1" id="KW-0472">Membrane</keyword>
<feature type="transmembrane region" description="Helical" evidence="1">
    <location>
        <begin position="87"/>
        <end position="107"/>
    </location>
</feature>
<comment type="caution">
    <text evidence="2">The sequence shown here is derived from an EMBL/GenBank/DDBJ whole genome shotgun (WGS) entry which is preliminary data.</text>
</comment>
<evidence type="ECO:0000256" key="1">
    <source>
        <dbReference type="SAM" id="Phobius"/>
    </source>
</evidence>
<dbReference type="Pfam" id="PF05656">
    <property type="entry name" value="DUF805"/>
    <property type="match status" value="1"/>
</dbReference>
<dbReference type="AlphaFoldDB" id="A0A5C4TIK0"/>
<organism evidence="2 3">
    <name type="scientific">Fructilactobacillus sanfranciscensis</name>
    <name type="common">Lactobacillus sanfranciscensis</name>
    <dbReference type="NCBI Taxonomy" id="1625"/>
    <lineage>
        <taxon>Bacteria</taxon>
        <taxon>Bacillati</taxon>
        <taxon>Bacillota</taxon>
        <taxon>Bacilli</taxon>
        <taxon>Lactobacillales</taxon>
        <taxon>Lactobacillaceae</taxon>
        <taxon>Fructilactobacillus</taxon>
    </lineage>
</organism>
<proteinExistence type="predicted"/>
<evidence type="ECO:0000313" key="2">
    <source>
        <dbReference type="EMBL" id="TNK90382.1"/>
    </source>
</evidence>
<dbReference type="Proteomes" id="UP000313312">
    <property type="component" value="Unassembled WGS sequence"/>
</dbReference>
<sequence>MMIKAYRNFWHNIFNFFGTATRLEFFTPLIFNFGLAIIFAWIIGLTAGSVLGQFVKSVYMIVFALVWIGNLSVTVRRLHASNHSGWWFWIQFVPIVGTIWIFILMILPNTANRWAN</sequence>
<name>A0A5C4TIK0_FRUSA</name>
<dbReference type="GeneID" id="93160431"/>
<dbReference type="EMBL" id="QFCR01000010">
    <property type="protein sequence ID" value="TNK90382.1"/>
    <property type="molecule type" value="Genomic_DNA"/>
</dbReference>
<feature type="transmembrane region" description="Helical" evidence="1">
    <location>
        <begin position="29"/>
        <end position="51"/>
    </location>
</feature>
<keyword evidence="1" id="KW-1133">Transmembrane helix</keyword>
<protein>
    <submittedName>
        <fullName evidence="2">DUF805 domain-containing protein</fullName>
    </submittedName>
</protein>
<dbReference type="GO" id="GO:0005886">
    <property type="term" value="C:plasma membrane"/>
    <property type="evidence" value="ECO:0007669"/>
    <property type="project" value="TreeGrafter"/>
</dbReference>
<reference evidence="2 3" key="1">
    <citation type="submission" date="2018-05" db="EMBL/GenBank/DDBJ databases">
        <title>Lactobacillus sanfranciscensis Ah4 draft denome sequence.</title>
        <authorList>
            <person name="Zhang G."/>
        </authorList>
    </citation>
    <scope>NUCLEOTIDE SEQUENCE [LARGE SCALE GENOMIC DNA]</scope>
    <source>
        <strain evidence="2 3">Ah4</strain>
    </source>
</reference>
<dbReference type="PANTHER" id="PTHR34980">
    <property type="entry name" value="INNER MEMBRANE PROTEIN-RELATED-RELATED"/>
    <property type="match status" value="1"/>
</dbReference>
<accession>A0A5C4TIK0</accession>
<keyword evidence="1" id="KW-0812">Transmembrane</keyword>
<dbReference type="InterPro" id="IPR008523">
    <property type="entry name" value="DUF805"/>
</dbReference>
<feature type="transmembrane region" description="Helical" evidence="1">
    <location>
        <begin position="57"/>
        <end position="75"/>
    </location>
</feature>
<dbReference type="RefSeq" id="WP_103429123.1">
    <property type="nucleotide sequence ID" value="NZ_CP118925.1"/>
</dbReference>